<feature type="region of interest" description="Disordered" evidence="1">
    <location>
        <begin position="1"/>
        <end position="22"/>
    </location>
</feature>
<dbReference type="PANTHER" id="PTHR34352:SF1">
    <property type="entry name" value="PROTEIN YHFA"/>
    <property type="match status" value="1"/>
</dbReference>
<dbReference type="Gene3D" id="3.30.300.20">
    <property type="match status" value="1"/>
</dbReference>
<dbReference type="Pfam" id="PF02566">
    <property type="entry name" value="OsmC"/>
    <property type="match status" value="1"/>
</dbReference>
<proteinExistence type="predicted"/>
<dbReference type="InterPro" id="IPR036102">
    <property type="entry name" value="OsmC/Ohrsf"/>
</dbReference>
<dbReference type="HOGENOM" id="CLU_114057_1_2_9"/>
<evidence type="ECO:0000256" key="1">
    <source>
        <dbReference type="SAM" id="MobiDB-lite"/>
    </source>
</evidence>
<keyword evidence="3" id="KW-1185">Reference proteome</keyword>
<reference evidence="2 3" key="1">
    <citation type="submission" date="2012-09" db="EMBL/GenBank/DDBJ databases">
        <title>The Genome Sequence of Alloiococcus otitis ATCC 51267.</title>
        <authorList>
            <consortium name="The Broad Institute Genome Sequencing Platform"/>
            <person name="Earl A."/>
            <person name="Ward D."/>
            <person name="Feldgarden M."/>
            <person name="Gevers D."/>
            <person name="Huys G."/>
            <person name="Walker B."/>
            <person name="Young S.K."/>
            <person name="Zeng Q."/>
            <person name="Gargeya S."/>
            <person name="Fitzgerald M."/>
            <person name="Haas B."/>
            <person name="Abouelleil A."/>
            <person name="Alvarado L."/>
            <person name="Arachchi H.M."/>
            <person name="Berlin A.M."/>
            <person name="Chapman S.B."/>
            <person name="Goldberg J."/>
            <person name="Griggs A."/>
            <person name="Gujja S."/>
            <person name="Hansen M."/>
            <person name="Howarth C."/>
            <person name="Imamovic A."/>
            <person name="Larimer J."/>
            <person name="McCowen C."/>
            <person name="Montmayeur A."/>
            <person name="Murphy C."/>
            <person name="Neiman D."/>
            <person name="Pearson M."/>
            <person name="Priest M."/>
            <person name="Roberts A."/>
            <person name="Saif S."/>
            <person name="Shea T."/>
            <person name="Sisk P."/>
            <person name="Sykes S."/>
            <person name="Wortman J."/>
            <person name="Nusbaum C."/>
            <person name="Birren B."/>
        </authorList>
    </citation>
    <scope>NUCLEOTIDE SEQUENCE [LARGE SCALE GENOMIC DNA]</scope>
    <source>
        <strain evidence="2 3">ATCC 51267</strain>
    </source>
</reference>
<dbReference type="AlphaFoldDB" id="K9EQ07"/>
<evidence type="ECO:0008006" key="4">
    <source>
        <dbReference type="Google" id="ProtNLM"/>
    </source>
</evidence>
<protein>
    <recommendedName>
        <fullName evidence="4">OsmC-like protein</fullName>
    </recommendedName>
</protein>
<evidence type="ECO:0000313" key="2">
    <source>
        <dbReference type="EMBL" id="EKU92987.1"/>
    </source>
</evidence>
<evidence type="ECO:0000313" key="3">
    <source>
        <dbReference type="Proteomes" id="UP000009875"/>
    </source>
</evidence>
<organism evidence="2 3">
    <name type="scientific">Alloiococcus otitis ATCC 51267</name>
    <dbReference type="NCBI Taxonomy" id="883081"/>
    <lineage>
        <taxon>Bacteria</taxon>
        <taxon>Bacillati</taxon>
        <taxon>Bacillota</taxon>
        <taxon>Bacilli</taxon>
        <taxon>Lactobacillales</taxon>
        <taxon>Carnobacteriaceae</taxon>
        <taxon>Alloiococcus</taxon>
    </lineage>
</organism>
<dbReference type="eggNOG" id="COG1765">
    <property type="taxonomic scope" value="Bacteria"/>
</dbReference>
<dbReference type="SUPFAM" id="SSF82784">
    <property type="entry name" value="OsmC-like"/>
    <property type="match status" value="1"/>
</dbReference>
<dbReference type="InterPro" id="IPR003718">
    <property type="entry name" value="OsmC/Ohr_fam"/>
</dbReference>
<gene>
    <name evidence="2" type="ORF">HMPREF9698_01293</name>
</gene>
<accession>K9EQ07</accession>
<dbReference type="EMBL" id="AGXA01000029">
    <property type="protein sequence ID" value="EKU92987.1"/>
    <property type="molecule type" value="Genomic_DNA"/>
</dbReference>
<feature type="compositionally biased region" description="Basic and acidic residues" evidence="1">
    <location>
        <begin position="1"/>
        <end position="20"/>
    </location>
</feature>
<dbReference type="InterPro" id="IPR015946">
    <property type="entry name" value="KH_dom-like_a/b"/>
</dbReference>
<dbReference type="PANTHER" id="PTHR34352">
    <property type="entry name" value="PROTEIN YHFA"/>
    <property type="match status" value="1"/>
</dbReference>
<sequence length="119" mass="13415">MENEAGHQVHMDDEVDKGGDRSAMTPAELLTASLAGCMGISIMTSLLNYKEPVEELSLDLDFVKSDKPPNRVEEIKMIINIKTEIPKDRIDRIVKLSHEKYCTVSNTLKAETSYEINYL</sequence>
<name>K9EQ07_9LACT</name>
<comment type="caution">
    <text evidence="2">The sequence shown here is derived from an EMBL/GenBank/DDBJ whole genome shotgun (WGS) entry which is preliminary data.</text>
</comment>
<dbReference type="Proteomes" id="UP000009875">
    <property type="component" value="Unassembled WGS sequence"/>
</dbReference>